<dbReference type="PRINTS" id="PR00926">
    <property type="entry name" value="MITOCARRIER"/>
</dbReference>
<dbReference type="PROSITE" id="PS51147">
    <property type="entry name" value="PFTA"/>
    <property type="match status" value="1"/>
</dbReference>
<protein>
    <submittedName>
        <fullName evidence="11">Uncharacterized protein</fullName>
    </submittedName>
</protein>
<keyword evidence="6" id="KW-0496">Mitochondrion</keyword>
<gene>
    <name evidence="11" type="ORF">PSTT_06477</name>
</gene>
<name>A0A2S4VK08_9BASI</name>
<evidence type="ECO:0000256" key="9">
    <source>
        <dbReference type="SAM" id="MobiDB-lite"/>
    </source>
</evidence>
<evidence type="ECO:0000256" key="5">
    <source>
        <dbReference type="ARBA" id="ARBA00022989"/>
    </source>
</evidence>
<reference evidence="11" key="1">
    <citation type="submission" date="2017-12" db="EMBL/GenBank/DDBJ databases">
        <title>Gene loss provides genomic basis for host adaptation in cereal stripe rust fungi.</title>
        <authorList>
            <person name="Xia C."/>
        </authorList>
    </citation>
    <scope>NUCLEOTIDE SEQUENCE [LARGE SCALE GENOMIC DNA]</scope>
    <source>
        <strain evidence="11">93-210</strain>
    </source>
</reference>
<feature type="region of interest" description="Disordered" evidence="9">
    <location>
        <begin position="144"/>
        <end position="173"/>
    </location>
</feature>
<comment type="caution">
    <text evidence="11">The sequence shown here is derived from an EMBL/GenBank/DDBJ whole genome shotgun (WGS) entry which is preliminary data.</text>
</comment>
<feature type="repeat" description="Solcar" evidence="8">
    <location>
        <begin position="631"/>
        <end position="717"/>
    </location>
</feature>
<evidence type="ECO:0000256" key="1">
    <source>
        <dbReference type="ARBA" id="ARBA00004225"/>
    </source>
</evidence>
<keyword evidence="12" id="KW-1185">Reference proteome</keyword>
<dbReference type="GO" id="GO:0031966">
    <property type="term" value="C:mitochondrial membrane"/>
    <property type="evidence" value="ECO:0007669"/>
    <property type="project" value="UniProtKB-SubCell"/>
</dbReference>
<dbReference type="InterPro" id="IPR023395">
    <property type="entry name" value="MCP_dom_sf"/>
</dbReference>
<keyword evidence="7 8" id="KW-0472">Membrane</keyword>
<feature type="compositionally biased region" description="Low complexity" evidence="9">
    <location>
        <begin position="615"/>
        <end position="625"/>
    </location>
</feature>
<dbReference type="SUPFAM" id="SSF103506">
    <property type="entry name" value="Mitochondrial carrier"/>
    <property type="match status" value="1"/>
</dbReference>
<evidence type="ECO:0000256" key="3">
    <source>
        <dbReference type="ARBA" id="ARBA00022692"/>
    </source>
</evidence>
<dbReference type="InterPro" id="IPR002088">
    <property type="entry name" value="Prenyl_trans_a"/>
</dbReference>
<dbReference type="PROSITE" id="PS50920">
    <property type="entry name" value="SOLCAR"/>
    <property type="match status" value="2"/>
</dbReference>
<feature type="repeat" description="Solcar" evidence="8">
    <location>
        <begin position="806"/>
        <end position="895"/>
    </location>
</feature>
<keyword evidence="5 10" id="KW-1133">Transmembrane helix</keyword>
<dbReference type="GO" id="GO:0008318">
    <property type="term" value="F:protein prenyltransferase activity"/>
    <property type="evidence" value="ECO:0007669"/>
    <property type="project" value="InterPro"/>
</dbReference>
<dbReference type="Pfam" id="PF01239">
    <property type="entry name" value="PPTA"/>
    <property type="match status" value="1"/>
</dbReference>
<keyword evidence="4" id="KW-0677">Repeat</keyword>
<keyword evidence="3 8" id="KW-0812">Transmembrane</keyword>
<evidence type="ECO:0000313" key="12">
    <source>
        <dbReference type="Proteomes" id="UP000239156"/>
    </source>
</evidence>
<dbReference type="InterPro" id="IPR002067">
    <property type="entry name" value="MCP"/>
</dbReference>
<dbReference type="InterPro" id="IPR018108">
    <property type="entry name" value="MCP_transmembrane"/>
</dbReference>
<evidence type="ECO:0000256" key="2">
    <source>
        <dbReference type="ARBA" id="ARBA00022448"/>
    </source>
</evidence>
<evidence type="ECO:0000256" key="7">
    <source>
        <dbReference type="ARBA" id="ARBA00023136"/>
    </source>
</evidence>
<sequence length="899" mass="102223">METIHKTKSSQGFSHLICVVLLLLRICLLYTTNHQARTQPKIVIIEDIVSILISIFRSSFRCSIRSIHLSFRDTIGLTAYRIHFTRFRKHTTNPSINHQFQKEIVGWFIWNGLIWLDIRRQFQVSLNLIRSNSRSGQALIYRRQTKLDRQTEEENKNNPGNDDDGSDDHDPRSRLMIVDDSVHPVCDKGHVTGRLSRNQLDQKTMKTAVELYDRLDQILSTLSITEIEIFNTPIPSSKNEFIINGDHHQLGIPQKILAQIYAHASQRFHTTNKTDDEEAENLFKLTRILLIQNPDHLTALSTRRKLLKTGEQLREELELNTVLLSVVSHSKSTGLWFHRRWIFAQLHRCPLPPHPQIQSINHSIEEEFVFNLQTCDRYPRNYYAWFHRKWVLSQLPSLHPQDTIDGILDTEKERILRFMGTHPKDNSATNYIQFIVTLFPEDDLKFIDSCLAVLVNDYHAFESGYNFAKFVIVHQFISDGKGIMNPTIISKLLVTIDSYIEPESPSSCLNDQSEDDENSSVLTLAQQAKITAQKSESLMIRAIFYIGYQLKWIEWSDELVGFILGLTRHEIFSFDDHQKEMLKSLKTLVLPAGNGERARTTMSSSAAHRPPPPSTTTTTSIQKTTADSTSSHLLEYFIAGGTAGAMSRTVVSPLERLKIIFQCQGPGSPTYQGMWPSLVKIGKEGWRGYFKGNGINVIRIAPYSAIQFSSYEIAKKLLTRFSSKEGELTTPLSGDMFSSINISIDLVRSRISIISASIGGSSSTRTHPNPGMGVKMSVQVYRTREESGLVSRIDTYSYRSCTIRAGNVIRKLGCGAIAGAFSQTITYPLDVLRRRMQVTGLSNLNFKYNGAWDATKKILRNEGVKGLYKGLWPNFLKVAPSIGTSFVTYEIVRDYLLTF</sequence>
<feature type="compositionally biased region" description="Basic and acidic residues" evidence="9">
    <location>
        <begin position="145"/>
        <end position="156"/>
    </location>
</feature>
<evidence type="ECO:0000256" key="8">
    <source>
        <dbReference type="PROSITE-ProRule" id="PRU00282"/>
    </source>
</evidence>
<evidence type="ECO:0000256" key="10">
    <source>
        <dbReference type="SAM" id="Phobius"/>
    </source>
</evidence>
<keyword evidence="2" id="KW-0813">Transport</keyword>
<dbReference type="Pfam" id="PF00153">
    <property type="entry name" value="Mito_carr"/>
    <property type="match status" value="2"/>
</dbReference>
<dbReference type="Proteomes" id="UP000239156">
    <property type="component" value="Unassembled WGS sequence"/>
</dbReference>
<comment type="subcellular location">
    <subcellularLocation>
        <location evidence="1">Mitochondrion membrane</location>
        <topology evidence="1">Multi-pass membrane protein</topology>
    </subcellularLocation>
</comment>
<dbReference type="Gene3D" id="1.25.40.120">
    <property type="entry name" value="Protein prenylyltransferase"/>
    <property type="match status" value="1"/>
</dbReference>
<evidence type="ECO:0000256" key="6">
    <source>
        <dbReference type="ARBA" id="ARBA00023128"/>
    </source>
</evidence>
<dbReference type="Gene3D" id="1.50.40.10">
    <property type="entry name" value="Mitochondrial carrier domain"/>
    <property type="match status" value="2"/>
</dbReference>
<evidence type="ECO:0000313" key="11">
    <source>
        <dbReference type="EMBL" id="POW09867.1"/>
    </source>
</evidence>
<feature type="transmembrane region" description="Helical" evidence="10">
    <location>
        <begin position="12"/>
        <end position="30"/>
    </location>
</feature>
<proteinExistence type="predicted"/>
<dbReference type="PANTHER" id="PTHR24089">
    <property type="entry name" value="SOLUTE CARRIER FAMILY 25"/>
    <property type="match status" value="1"/>
</dbReference>
<dbReference type="GO" id="GO:0055085">
    <property type="term" value="P:transmembrane transport"/>
    <property type="evidence" value="ECO:0007669"/>
    <property type="project" value="InterPro"/>
</dbReference>
<dbReference type="SUPFAM" id="SSF48439">
    <property type="entry name" value="Protein prenylyltransferase"/>
    <property type="match status" value="1"/>
</dbReference>
<feature type="region of interest" description="Disordered" evidence="9">
    <location>
        <begin position="599"/>
        <end position="625"/>
    </location>
</feature>
<evidence type="ECO:0000256" key="4">
    <source>
        <dbReference type="ARBA" id="ARBA00022737"/>
    </source>
</evidence>
<accession>A0A2S4VK08</accession>
<dbReference type="VEuPathDB" id="FungiDB:PSTT_06477"/>
<dbReference type="AlphaFoldDB" id="A0A2S4VK08"/>
<dbReference type="EMBL" id="PKSL01000051">
    <property type="protein sequence ID" value="POW09867.1"/>
    <property type="molecule type" value="Genomic_DNA"/>
</dbReference>
<organism evidence="11 12">
    <name type="scientific">Puccinia striiformis</name>
    <dbReference type="NCBI Taxonomy" id="27350"/>
    <lineage>
        <taxon>Eukaryota</taxon>
        <taxon>Fungi</taxon>
        <taxon>Dikarya</taxon>
        <taxon>Basidiomycota</taxon>
        <taxon>Pucciniomycotina</taxon>
        <taxon>Pucciniomycetes</taxon>
        <taxon>Pucciniales</taxon>
        <taxon>Pucciniaceae</taxon>
        <taxon>Puccinia</taxon>
    </lineage>
</organism>